<evidence type="ECO:0000256" key="3">
    <source>
        <dbReference type="ARBA" id="ARBA00022692"/>
    </source>
</evidence>
<dbReference type="Gene3D" id="3.80.10.10">
    <property type="entry name" value="Ribonuclease Inhibitor"/>
    <property type="match status" value="1"/>
</dbReference>
<comment type="caution">
    <text evidence="8">The sequence shown here is derived from an EMBL/GenBank/DDBJ whole genome shotgun (WGS) entry which is preliminary data.</text>
</comment>
<dbReference type="InterPro" id="IPR032675">
    <property type="entry name" value="LRR_dom_sf"/>
</dbReference>
<keyword evidence="8" id="KW-0808">Transferase</keyword>
<accession>A0A9Q0WMS8</accession>
<evidence type="ECO:0000313" key="8">
    <source>
        <dbReference type="EMBL" id="KAJ6770180.1"/>
    </source>
</evidence>
<feature type="transmembrane region" description="Helical" evidence="7">
    <location>
        <begin position="60"/>
        <end position="80"/>
    </location>
</feature>
<reference evidence="8" key="2">
    <citation type="journal article" date="2023" name="Int. J. Mol. Sci.">
        <title>De Novo Assembly and Annotation of 11 Diverse Shrub Willow (Salix) Genomes Reveals Novel Gene Organization in Sex-Linked Regions.</title>
        <authorList>
            <person name="Hyden B."/>
            <person name="Feng K."/>
            <person name="Yates T.B."/>
            <person name="Jawdy S."/>
            <person name="Cereghino C."/>
            <person name="Smart L.B."/>
            <person name="Muchero W."/>
        </authorList>
    </citation>
    <scope>NUCLEOTIDE SEQUENCE</scope>
    <source>
        <tissue evidence="8">Shoot tip</tissue>
    </source>
</reference>
<dbReference type="PANTHER" id="PTHR27008">
    <property type="entry name" value="OS04G0122200 PROTEIN"/>
    <property type="match status" value="1"/>
</dbReference>
<keyword evidence="2" id="KW-0433">Leucine-rich repeat</keyword>
<dbReference type="OrthoDB" id="1103805at2759"/>
<keyword evidence="8" id="KW-0675">Receptor</keyword>
<dbReference type="InterPro" id="IPR051809">
    <property type="entry name" value="Plant_receptor-like_S/T_kinase"/>
</dbReference>
<keyword evidence="3 7" id="KW-0812">Transmembrane</keyword>
<dbReference type="PANTHER" id="PTHR27008:SF596">
    <property type="entry name" value="OS02G0215500 PROTEIN"/>
    <property type="match status" value="1"/>
</dbReference>
<keyword evidence="5 7" id="KW-1133">Transmembrane helix</keyword>
<dbReference type="GO" id="GO:0016020">
    <property type="term" value="C:membrane"/>
    <property type="evidence" value="ECO:0007669"/>
    <property type="project" value="UniProtKB-SubCell"/>
</dbReference>
<evidence type="ECO:0000256" key="5">
    <source>
        <dbReference type="ARBA" id="ARBA00022989"/>
    </source>
</evidence>
<evidence type="ECO:0000256" key="4">
    <source>
        <dbReference type="ARBA" id="ARBA00022737"/>
    </source>
</evidence>
<evidence type="ECO:0000256" key="6">
    <source>
        <dbReference type="ARBA" id="ARBA00023136"/>
    </source>
</evidence>
<dbReference type="EMBL" id="JAPFFK010000003">
    <property type="protein sequence ID" value="KAJ6770180.1"/>
    <property type="molecule type" value="Genomic_DNA"/>
</dbReference>
<protein>
    <submittedName>
        <fullName evidence="8">LRR RECEPTOR-LIKE SERINE/THREONINE-PROTEIN KINASE EFR</fullName>
    </submittedName>
</protein>
<dbReference type="Proteomes" id="UP001151532">
    <property type="component" value="Chromosome 11"/>
</dbReference>
<evidence type="ECO:0000256" key="7">
    <source>
        <dbReference type="SAM" id="Phobius"/>
    </source>
</evidence>
<organism evidence="8 9">
    <name type="scientific">Salix purpurea</name>
    <name type="common">Purple osier willow</name>
    <dbReference type="NCBI Taxonomy" id="77065"/>
    <lineage>
        <taxon>Eukaryota</taxon>
        <taxon>Viridiplantae</taxon>
        <taxon>Streptophyta</taxon>
        <taxon>Embryophyta</taxon>
        <taxon>Tracheophyta</taxon>
        <taxon>Spermatophyta</taxon>
        <taxon>Magnoliopsida</taxon>
        <taxon>eudicotyledons</taxon>
        <taxon>Gunneridae</taxon>
        <taxon>Pentapetalae</taxon>
        <taxon>rosids</taxon>
        <taxon>fabids</taxon>
        <taxon>Malpighiales</taxon>
        <taxon>Salicaceae</taxon>
        <taxon>Saliceae</taxon>
        <taxon>Salix</taxon>
    </lineage>
</organism>
<sequence>MLDLSYNNLEGMVPDEGIFKNSTVVSVIGNSQLCGGVNNDFGLPRCNFHQPKRLSHKLKMAIIAIAVLLALALFVTCLFLRSSRRKRRELKSSSKRNELMEEFSSRILECLNSIFRIGISCSVESPRERMEISDAVAQLCSVRNELQSTAAEQGR</sequence>
<proteinExistence type="predicted"/>
<evidence type="ECO:0000313" key="9">
    <source>
        <dbReference type="Proteomes" id="UP001151532"/>
    </source>
</evidence>
<keyword evidence="4" id="KW-0677">Repeat</keyword>
<reference evidence="8" key="1">
    <citation type="submission" date="2022-11" db="EMBL/GenBank/DDBJ databases">
        <authorList>
            <person name="Hyden B.L."/>
            <person name="Feng K."/>
            <person name="Yates T."/>
            <person name="Jawdy S."/>
            <person name="Smart L.B."/>
            <person name="Muchero W."/>
        </authorList>
    </citation>
    <scope>NUCLEOTIDE SEQUENCE</scope>
    <source>
        <tissue evidence="8">Shoot tip</tissue>
    </source>
</reference>
<name>A0A9Q0WMS8_SALPP</name>
<keyword evidence="9" id="KW-1185">Reference proteome</keyword>
<dbReference type="GO" id="GO:0016301">
    <property type="term" value="F:kinase activity"/>
    <property type="evidence" value="ECO:0007669"/>
    <property type="project" value="UniProtKB-KW"/>
</dbReference>
<keyword evidence="8" id="KW-0418">Kinase</keyword>
<evidence type="ECO:0000256" key="1">
    <source>
        <dbReference type="ARBA" id="ARBA00004370"/>
    </source>
</evidence>
<evidence type="ECO:0000256" key="2">
    <source>
        <dbReference type="ARBA" id="ARBA00022614"/>
    </source>
</evidence>
<gene>
    <name evidence="8" type="ORF">OIU79_020923</name>
</gene>
<keyword evidence="6 7" id="KW-0472">Membrane</keyword>
<dbReference type="AlphaFoldDB" id="A0A9Q0WMS8"/>
<comment type="subcellular location">
    <subcellularLocation>
        <location evidence="1">Membrane</location>
    </subcellularLocation>
</comment>